<dbReference type="Proteomes" id="UP000824219">
    <property type="component" value="Linkage Group LG10"/>
</dbReference>
<gene>
    <name evidence="2" type="ORF">KOW79_008793</name>
</gene>
<accession>A0A9D3SKB2</accession>
<sequence length="105" mass="12447">MEKWGEDEEEEDRLEVKMLMMMGRAYNERGESEEDEKVLKMHDDDDEEEEEEEEHKEKHFRLLFKEHGVCKNASSAHVFAQYGTQTRLMIQKPCCYHISHPIGGS</sequence>
<comment type="caution">
    <text evidence="2">The sequence shown here is derived from an EMBL/GenBank/DDBJ whole genome shotgun (WGS) entry which is preliminary data.</text>
</comment>
<reference evidence="2 3" key="1">
    <citation type="submission" date="2021-06" db="EMBL/GenBank/DDBJ databases">
        <title>Chromosome-level genome assembly of the red-tail catfish (Hemibagrus wyckioides).</title>
        <authorList>
            <person name="Shao F."/>
        </authorList>
    </citation>
    <scope>NUCLEOTIDE SEQUENCE [LARGE SCALE GENOMIC DNA]</scope>
    <source>
        <strain evidence="2">EC202008001</strain>
        <tissue evidence="2">Blood</tissue>
    </source>
</reference>
<evidence type="ECO:0000313" key="2">
    <source>
        <dbReference type="EMBL" id="KAG7327187.1"/>
    </source>
</evidence>
<protein>
    <submittedName>
        <fullName evidence="2">Uncharacterized protein</fullName>
    </submittedName>
</protein>
<dbReference type="AlphaFoldDB" id="A0A9D3SKB2"/>
<feature type="region of interest" description="Disordered" evidence="1">
    <location>
        <begin position="26"/>
        <end position="56"/>
    </location>
</feature>
<organism evidence="2 3">
    <name type="scientific">Hemibagrus wyckioides</name>
    <dbReference type="NCBI Taxonomy" id="337641"/>
    <lineage>
        <taxon>Eukaryota</taxon>
        <taxon>Metazoa</taxon>
        <taxon>Chordata</taxon>
        <taxon>Craniata</taxon>
        <taxon>Vertebrata</taxon>
        <taxon>Euteleostomi</taxon>
        <taxon>Actinopterygii</taxon>
        <taxon>Neopterygii</taxon>
        <taxon>Teleostei</taxon>
        <taxon>Ostariophysi</taxon>
        <taxon>Siluriformes</taxon>
        <taxon>Bagridae</taxon>
        <taxon>Hemibagrus</taxon>
    </lineage>
</organism>
<dbReference type="EMBL" id="JAHKSW010000010">
    <property type="protein sequence ID" value="KAG7327187.1"/>
    <property type="molecule type" value="Genomic_DNA"/>
</dbReference>
<evidence type="ECO:0000256" key="1">
    <source>
        <dbReference type="SAM" id="MobiDB-lite"/>
    </source>
</evidence>
<evidence type="ECO:0000313" key="3">
    <source>
        <dbReference type="Proteomes" id="UP000824219"/>
    </source>
</evidence>
<feature type="compositionally biased region" description="Acidic residues" evidence="1">
    <location>
        <begin position="44"/>
        <end position="54"/>
    </location>
</feature>
<name>A0A9D3SKB2_9TELE</name>
<keyword evidence="3" id="KW-1185">Reference proteome</keyword>
<proteinExistence type="predicted"/>